<feature type="signal peptide" evidence="2">
    <location>
        <begin position="1"/>
        <end position="25"/>
    </location>
</feature>
<dbReference type="InterPro" id="IPR006597">
    <property type="entry name" value="Sel1-like"/>
</dbReference>
<organism evidence="3 4">
    <name type="scientific">Akkermansia muciniphila</name>
    <dbReference type="NCBI Taxonomy" id="239935"/>
    <lineage>
        <taxon>Bacteria</taxon>
        <taxon>Pseudomonadati</taxon>
        <taxon>Verrucomicrobiota</taxon>
        <taxon>Verrucomicrobiia</taxon>
        <taxon>Verrucomicrobiales</taxon>
        <taxon>Akkermansiaceae</taxon>
        <taxon>Akkermansia</taxon>
    </lineage>
</organism>
<dbReference type="SMART" id="SM00671">
    <property type="entry name" value="SEL1"/>
    <property type="match status" value="9"/>
</dbReference>
<dbReference type="Pfam" id="PF08238">
    <property type="entry name" value="Sel1"/>
    <property type="match status" value="8"/>
</dbReference>
<dbReference type="Proteomes" id="UP000236000">
    <property type="component" value="Unassembled WGS sequence"/>
</dbReference>
<name>A0A2N8HHA3_9BACT</name>
<dbReference type="SUPFAM" id="SSF81901">
    <property type="entry name" value="HCP-like"/>
    <property type="match status" value="3"/>
</dbReference>
<feature type="transmembrane region" description="Helical" evidence="1">
    <location>
        <begin position="430"/>
        <end position="451"/>
    </location>
</feature>
<keyword evidence="2" id="KW-0732">Signal</keyword>
<keyword evidence="1" id="KW-1133">Transmembrane helix</keyword>
<evidence type="ECO:0000313" key="3">
    <source>
        <dbReference type="EMBL" id="PNC20866.1"/>
    </source>
</evidence>
<dbReference type="InterPro" id="IPR011990">
    <property type="entry name" value="TPR-like_helical_dom_sf"/>
</dbReference>
<feature type="chain" id="PRO_5014989936" description="Sel1 repeat family protein" evidence="2">
    <location>
        <begin position="26"/>
        <end position="475"/>
    </location>
</feature>
<evidence type="ECO:0000256" key="1">
    <source>
        <dbReference type="SAM" id="Phobius"/>
    </source>
</evidence>
<dbReference type="PANTHER" id="PTHR11102:SF160">
    <property type="entry name" value="ERAD-ASSOCIATED E3 UBIQUITIN-PROTEIN LIGASE COMPONENT HRD3"/>
    <property type="match status" value="1"/>
</dbReference>
<accession>A0A2N8HHA3</accession>
<proteinExistence type="predicted"/>
<dbReference type="Gene3D" id="1.25.40.10">
    <property type="entry name" value="Tetratricopeptide repeat domain"/>
    <property type="match status" value="2"/>
</dbReference>
<sequence>MKKQCKWWLLAGLCGLCLVQPPLHASQDAPSPAPAGEGDFGTYLSSLQEKAHNGDKAAARELAVHYDVAGNAPETSKWMSEYVSLAEKGANDGDMDSMLDLGKLFYTGSRLYPKNLEKARYWFTRAADSGNAAAQYQVAVMASKGTGGPKDEETASRYYEKALQTWRKEADAGDSKAALWAALVYERKLVPDSSPEKSVPYLLHAAESGNLTAQGLLAFKYRDGLGVPQDAAKAVEWFEKAAGRKDLGAVMELGMMYRDGKYMPPDREKALNWFEKGAEWKDPYSMAALADMLMEGSPSGEQAARALALYREAAAIGYPPAALKAAELLQNGKGGELDADEAYRLLRRAADATGDPKAMYMLAQVYYTRGDDAQGDSLMKASAQAAYLPAMNRMARLHLLPGSTLSWNPVLSYYYWNQAGELGDEGAASAAFWLLWGSMAALSLVIFLVVWRFHRFAVRRLAEQQKQEQESSDDA</sequence>
<comment type="caution">
    <text evidence="3">The sequence shown here is derived from an EMBL/GenBank/DDBJ whole genome shotgun (WGS) entry which is preliminary data.</text>
</comment>
<gene>
    <name evidence="3" type="ORF">CXU22_00165</name>
</gene>
<dbReference type="EMBL" id="PJKA01000001">
    <property type="protein sequence ID" value="PNC20866.1"/>
    <property type="molecule type" value="Genomic_DNA"/>
</dbReference>
<reference evidence="3 4" key="1">
    <citation type="journal article" date="2017" name="BMC Genomics">
        <title>Genome sequencing of 39 Akkermansia muciniphila isolates reveals its population structure, genomic and functional diverisity, and global distribution in mammalian gut microbiotas.</title>
        <authorList>
            <person name="Guo X."/>
            <person name="Li S."/>
            <person name="Zhang J."/>
            <person name="Wu F."/>
            <person name="Li X."/>
            <person name="Wu D."/>
            <person name="Zhang M."/>
            <person name="Ou Z."/>
            <person name="Jie Z."/>
            <person name="Yan Q."/>
            <person name="Li P."/>
            <person name="Yi J."/>
            <person name="Peng Y."/>
        </authorList>
    </citation>
    <scope>NUCLEOTIDE SEQUENCE [LARGE SCALE GENOMIC DNA]</scope>
    <source>
        <strain evidence="3 4">GP24</strain>
    </source>
</reference>
<evidence type="ECO:0008006" key="5">
    <source>
        <dbReference type="Google" id="ProtNLM"/>
    </source>
</evidence>
<protein>
    <recommendedName>
        <fullName evidence="5">Sel1 repeat family protein</fullName>
    </recommendedName>
</protein>
<dbReference type="RefSeq" id="WP_102711344.1">
    <property type="nucleotide sequence ID" value="NZ_CABMLK010000001.1"/>
</dbReference>
<dbReference type="AlphaFoldDB" id="A0A2N8HHA3"/>
<dbReference type="OrthoDB" id="112232at2"/>
<dbReference type="InterPro" id="IPR050767">
    <property type="entry name" value="Sel1_AlgK"/>
</dbReference>
<evidence type="ECO:0000313" key="4">
    <source>
        <dbReference type="Proteomes" id="UP000236000"/>
    </source>
</evidence>
<keyword evidence="1" id="KW-0472">Membrane</keyword>
<dbReference type="PANTHER" id="PTHR11102">
    <property type="entry name" value="SEL-1-LIKE PROTEIN"/>
    <property type="match status" value="1"/>
</dbReference>
<keyword evidence="1" id="KW-0812">Transmembrane</keyword>
<evidence type="ECO:0000256" key="2">
    <source>
        <dbReference type="SAM" id="SignalP"/>
    </source>
</evidence>